<comment type="similarity">
    <text evidence="1">Belongs to the membrane fusion protein (MFP) (TC 8.A.1) family.</text>
</comment>
<dbReference type="Gene3D" id="2.40.30.170">
    <property type="match status" value="1"/>
</dbReference>
<dbReference type="SUPFAM" id="SSF111369">
    <property type="entry name" value="HlyD-like secretion proteins"/>
    <property type="match status" value="1"/>
</dbReference>
<evidence type="ECO:0000256" key="1">
    <source>
        <dbReference type="ARBA" id="ARBA00009477"/>
    </source>
</evidence>
<dbReference type="Pfam" id="PF25917">
    <property type="entry name" value="BSH_RND"/>
    <property type="match status" value="1"/>
</dbReference>
<dbReference type="Gene3D" id="1.10.287.470">
    <property type="entry name" value="Helix hairpin bin"/>
    <property type="match status" value="1"/>
</dbReference>
<comment type="caution">
    <text evidence="6">The sequence shown here is derived from an EMBL/GenBank/DDBJ whole genome shotgun (WGS) entry which is preliminary data.</text>
</comment>
<organism evidence="6 7">
    <name type="scientific">Hyphobacterium vulgare</name>
    <dbReference type="NCBI Taxonomy" id="1736751"/>
    <lineage>
        <taxon>Bacteria</taxon>
        <taxon>Pseudomonadati</taxon>
        <taxon>Pseudomonadota</taxon>
        <taxon>Alphaproteobacteria</taxon>
        <taxon>Maricaulales</taxon>
        <taxon>Maricaulaceae</taxon>
        <taxon>Hyphobacterium</taxon>
    </lineage>
</organism>
<dbReference type="PANTHER" id="PTHR30469">
    <property type="entry name" value="MULTIDRUG RESISTANCE PROTEIN MDTA"/>
    <property type="match status" value="1"/>
</dbReference>
<evidence type="ECO:0000259" key="3">
    <source>
        <dbReference type="Pfam" id="PF25917"/>
    </source>
</evidence>
<feature type="domain" description="CusB-like beta-barrel" evidence="4">
    <location>
        <begin position="200"/>
        <end position="272"/>
    </location>
</feature>
<dbReference type="Pfam" id="PF25954">
    <property type="entry name" value="Beta-barrel_RND_2"/>
    <property type="match status" value="1"/>
</dbReference>
<sequence>MRKAAFLIVAVAVFALMAGAVAVRELLREPEQAFAGGGVQPVEVADVTTATFADTIEAIGTARANEQVTISAQVSEIIGRIAFESGDRVTAGQILVEQAGGEEYAALNEARATEREARQEQERFRDLAERGIAPTQRVQETQAALDRATARVRAVEARLANRIIRAPFDGVVGLRNVSAGELVGPGDIIATLDDVSRIKLDFTVPERFLSVVSAGQVIVARSDAFQGETFDGEITNVDSRVDPVTRAVTVRAEIDNSDGRLLPGMLLTIEVRRDVRERPAIPETAVMRRNEQAFVYVVPTGDNPVIEARNVDLGVRSGAMIEVVSGLQPGERVVSEGTHRLRPGAPVQVTRQWHSTGATAVGTAP</sequence>
<keyword evidence="2" id="KW-0175">Coiled coil</keyword>
<evidence type="ECO:0000313" key="6">
    <source>
        <dbReference type="EMBL" id="MFC2924943.1"/>
    </source>
</evidence>
<dbReference type="Pfam" id="PF25989">
    <property type="entry name" value="YknX_C"/>
    <property type="match status" value="1"/>
</dbReference>
<evidence type="ECO:0000313" key="7">
    <source>
        <dbReference type="Proteomes" id="UP001595379"/>
    </source>
</evidence>
<proteinExistence type="inferred from homology"/>
<accession>A0ABV6ZU82</accession>
<reference evidence="7" key="1">
    <citation type="journal article" date="2019" name="Int. J. Syst. Evol. Microbiol.">
        <title>The Global Catalogue of Microorganisms (GCM) 10K type strain sequencing project: providing services to taxonomists for standard genome sequencing and annotation.</title>
        <authorList>
            <consortium name="The Broad Institute Genomics Platform"/>
            <consortium name="The Broad Institute Genome Sequencing Center for Infectious Disease"/>
            <person name="Wu L."/>
            <person name="Ma J."/>
        </authorList>
    </citation>
    <scope>NUCLEOTIDE SEQUENCE [LARGE SCALE GENOMIC DNA]</scope>
    <source>
        <strain evidence="7">KCTC 52487</strain>
    </source>
</reference>
<dbReference type="Proteomes" id="UP001595379">
    <property type="component" value="Unassembled WGS sequence"/>
</dbReference>
<protein>
    <submittedName>
        <fullName evidence="6">Efflux RND transporter periplasmic adaptor subunit</fullName>
    </submittedName>
</protein>
<dbReference type="NCBIfam" id="TIGR01730">
    <property type="entry name" value="RND_mfp"/>
    <property type="match status" value="1"/>
</dbReference>
<dbReference type="InterPro" id="IPR058625">
    <property type="entry name" value="MdtA-like_BSH"/>
</dbReference>
<dbReference type="InterPro" id="IPR058792">
    <property type="entry name" value="Beta-barrel_RND_2"/>
</dbReference>
<dbReference type="Gene3D" id="2.40.420.20">
    <property type="match status" value="1"/>
</dbReference>
<evidence type="ECO:0000259" key="5">
    <source>
        <dbReference type="Pfam" id="PF25989"/>
    </source>
</evidence>
<feature type="domain" description="Multidrug resistance protein MdtA-like barrel-sandwich hybrid" evidence="3">
    <location>
        <begin position="66"/>
        <end position="187"/>
    </location>
</feature>
<feature type="coiled-coil region" evidence="2">
    <location>
        <begin position="107"/>
        <end position="158"/>
    </location>
</feature>
<dbReference type="Gene3D" id="2.40.50.100">
    <property type="match status" value="1"/>
</dbReference>
<dbReference type="RefSeq" id="WP_343163828.1">
    <property type="nucleotide sequence ID" value="NZ_JBHRSV010000001.1"/>
</dbReference>
<gene>
    <name evidence="6" type="ORF">ACFOOR_02370</name>
</gene>
<name>A0ABV6ZU82_9PROT</name>
<evidence type="ECO:0000256" key="2">
    <source>
        <dbReference type="SAM" id="Coils"/>
    </source>
</evidence>
<keyword evidence="7" id="KW-1185">Reference proteome</keyword>
<dbReference type="InterPro" id="IPR006143">
    <property type="entry name" value="RND_pump_MFP"/>
</dbReference>
<feature type="domain" description="YknX-like C-terminal permuted SH3-like" evidence="5">
    <location>
        <begin position="280"/>
        <end position="349"/>
    </location>
</feature>
<dbReference type="EMBL" id="JBHRSV010000001">
    <property type="protein sequence ID" value="MFC2924943.1"/>
    <property type="molecule type" value="Genomic_DNA"/>
</dbReference>
<dbReference type="InterPro" id="IPR058637">
    <property type="entry name" value="YknX-like_C"/>
</dbReference>
<dbReference type="PANTHER" id="PTHR30469:SF16">
    <property type="entry name" value="HAE1 FAMILY EFFLUX PUMP MFP COMPONENT"/>
    <property type="match status" value="1"/>
</dbReference>
<evidence type="ECO:0000259" key="4">
    <source>
        <dbReference type="Pfam" id="PF25954"/>
    </source>
</evidence>